<dbReference type="InterPro" id="IPR051532">
    <property type="entry name" value="Ester_Hydrolysis_Enzymes"/>
</dbReference>
<organism evidence="3 4">
    <name type="scientific">Hyaloscypha bicolor E</name>
    <dbReference type="NCBI Taxonomy" id="1095630"/>
    <lineage>
        <taxon>Eukaryota</taxon>
        <taxon>Fungi</taxon>
        <taxon>Dikarya</taxon>
        <taxon>Ascomycota</taxon>
        <taxon>Pezizomycotina</taxon>
        <taxon>Leotiomycetes</taxon>
        <taxon>Helotiales</taxon>
        <taxon>Hyaloscyphaceae</taxon>
        <taxon>Hyaloscypha</taxon>
        <taxon>Hyaloscypha bicolor</taxon>
    </lineage>
</organism>
<sequence>MLRILPLGASIVYGYESTDGNGFRASLREQLIANNAAVNFVGELQAGTMLDNDVEGWTGYRIDQVAVKAENALPWLPNLVIIHAGTNDALQNYEVSTAHERLGSLLDRILSAVPGTVILVSTIIPNTDAPTEANIEIINSNIQAMVQSRVAAGSLIQLVDMHNGYITTADLNSGGTHPTDEGYVKMANVWYGGIQQIYANCWLTPPAVVAGLNDSVGTGIRDTTCEKIPGNAIGPVLTQEGSGNQDGGYVHIGTLLGDMSNLFTNIWSPTYEYDAIGTYWADIDGDGVDDFVYIGEDLFMGVAINYGVFDDFSPILNISTNMPCLRRGVRMGDLNADGRDDFFCLTYPDGALVAWQNTPGSDVRSPNWVSLGVIFNAVAGCQQYQIRLGDIDGDGRIDYMCVDPTTGDIHAWRNGGQGVAPAYWQDLGIIWTGGNMGDIAGFRFVDINGDGRDDLLWVSNTGAVTTWINQRGWTQGYAPYWVSAGVTHSGGNTGVTNRTQVVFGWVATHKEYITWPDYDAVGADYTTAFSQITSAGSKPFYSINITMWRNGGHGGSRQKGDGDRYCDMRGTGSDDYVWMEKDGNLTLYGNFHEPPYWLHYGQIFSPGGFLMTQRVRKDIHLADMTGDGKCDFLIVDKYTGYVHMIRNDYSKATDTFAWTDVGRIFNGGGCTNHYGVGLFDLGVRFADIDGDGIADYLCLDLNGRTTAWLNKGANNFISQGQVKFSEGADRASIRFADINGDGRADYLWVDKFVGSVRAWTNEGPGDPSANQGSSIHWNPVGAVAVGGTLRGACINFGNLYGEGRADYIAVYPLTSIANTWFNVCPNSNNPPMTILPPLPGDPYAKRMEPSGNQTLLVERMDMPINADVSRFTG</sequence>
<feature type="domain" description="SGNH hydrolase-type esterase" evidence="2">
    <location>
        <begin position="7"/>
        <end position="183"/>
    </location>
</feature>
<accession>A0A2J6T4G8</accession>
<evidence type="ECO:0000259" key="2">
    <source>
        <dbReference type="Pfam" id="PF13472"/>
    </source>
</evidence>
<dbReference type="EMBL" id="KZ613843">
    <property type="protein sequence ID" value="PMD57918.1"/>
    <property type="molecule type" value="Genomic_DNA"/>
</dbReference>
<gene>
    <name evidence="3" type="ORF">K444DRAFT_592752</name>
</gene>
<dbReference type="PANTHER" id="PTHR30383">
    <property type="entry name" value="THIOESTERASE 1/PROTEASE 1/LYSOPHOSPHOLIPASE L1"/>
    <property type="match status" value="1"/>
</dbReference>
<dbReference type="Proteomes" id="UP000235371">
    <property type="component" value="Unassembled WGS sequence"/>
</dbReference>
<dbReference type="GeneID" id="36586342"/>
<dbReference type="PANTHER" id="PTHR30383:SF5">
    <property type="entry name" value="SGNH HYDROLASE-TYPE ESTERASE DOMAIN-CONTAINING PROTEIN"/>
    <property type="match status" value="1"/>
</dbReference>
<dbReference type="InterPro" id="IPR028994">
    <property type="entry name" value="Integrin_alpha_N"/>
</dbReference>
<evidence type="ECO:0000313" key="4">
    <source>
        <dbReference type="Proteomes" id="UP000235371"/>
    </source>
</evidence>
<reference evidence="3" key="1">
    <citation type="submission" date="2016-04" db="EMBL/GenBank/DDBJ databases">
        <title>A degradative enzymes factory behind the ericoid mycorrhizal symbiosis.</title>
        <authorList>
            <consortium name="DOE Joint Genome Institute"/>
            <person name="Martino E."/>
            <person name="Morin E."/>
            <person name="Grelet G."/>
            <person name="Kuo A."/>
            <person name="Kohler A."/>
            <person name="Daghino S."/>
            <person name="Barry K."/>
            <person name="Choi C."/>
            <person name="Cichocki N."/>
            <person name="Clum A."/>
            <person name="Copeland A."/>
            <person name="Hainaut M."/>
            <person name="Haridas S."/>
            <person name="Labutti K."/>
            <person name="Lindquist E."/>
            <person name="Lipzen A."/>
            <person name="Khouja H.-R."/>
            <person name="Murat C."/>
            <person name="Ohm R."/>
            <person name="Olson A."/>
            <person name="Spatafora J."/>
            <person name="Veneault-Fourrey C."/>
            <person name="Henrissat B."/>
            <person name="Grigoriev I."/>
            <person name="Martin F."/>
            <person name="Perotto S."/>
        </authorList>
    </citation>
    <scope>NUCLEOTIDE SEQUENCE [LARGE SCALE GENOMIC DNA]</scope>
    <source>
        <strain evidence="3">E</strain>
    </source>
</reference>
<dbReference type="SUPFAM" id="SSF69318">
    <property type="entry name" value="Integrin alpha N-terminal domain"/>
    <property type="match status" value="2"/>
</dbReference>
<dbReference type="GO" id="GO:0004622">
    <property type="term" value="F:phosphatidylcholine lysophospholipase activity"/>
    <property type="evidence" value="ECO:0007669"/>
    <property type="project" value="TreeGrafter"/>
</dbReference>
<dbReference type="CDD" id="cd01833">
    <property type="entry name" value="XynB_like"/>
    <property type="match status" value="1"/>
</dbReference>
<dbReference type="OrthoDB" id="3915838at2759"/>
<keyword evidence="4" id="KW-1185">Reference proteome</keyword>
<keyword evidence="1" id="KW-0732">Signal</keyword>
<dbReference type="InterPro" id="IPR013830">
    <property type="entry name" value="SGNH_hydro"/>
</dbReference>
<dbReference type="STRING" id="1095630.A0A2J6T4G8"/>
<dbReference type="Pfam" id="PF13517">
    <property type="entry name" value="FG-GAP_3"/>
    <property type="match status" value="2"/>
</dbReference>
<evidence type="ECO:0000256" key="1">
    <source>
        <dbReference type="ARBA" id="ARBA00022729"/>
    </source>
</evidence>
<dbReference type="InterPro" id="IPR013517">
    <property type="entry name" value="FG-GAP"/>
</dbReference>
<dbReference type="AlphaFoldDB" id="A0A2J6T4G8"/>
<dbReference type="SUPFAM" id="SSF52266">
    <property type="entry name" value="SGNH hydrolase"/>
    <property type="match status" value="1"/>
</dbReference>
<dbReference type="InterPro" id="IPR036514">
    <property type="entry name" value="SGNH_hydro_sf"/>
</dbReference>
<dbReference type="Gene3D" id="3.40.50.1110">
    <property type="entry name" value="SGNH hydrolase"/>
    <property type="match status" value="1"/>
</dbReference>
<proteinExistence type="predicted"/>
<protein>
    <submittedName>
        <fullName evidence="3">Carbohydrate esterase family 3 protein</fullName>
    </submittedName>
</protein>
<dbReference type="InParanoid" id="A0A2J6T4G8"/>
<name>A0A2J6T4G8_9HELO</name>
<evidence type="ECO:0000313" key="3">
    <source>
        <dbReference type="EMBL" id="PMD57918.1"/>
    </source>
</evidence>
<dbReference type="Pfam" id="PF13472">
    <property type="entry name" value="Lipase_GDSL_2"/>
    <property type="match status" value="1"/>
</dbReference>
<dbReference type="RefSeq" id="XP_024734822.1">
    <property type="nucleotide sequence ID" value="XM_024878265.1"/>
</dbReference>